<accession>A0A5N5IPB3</accession>
<evidence type="ECO:0000256" key="4">
    <source>
        <dbReference type="SAM" id="MobiDB-lite"/>
    </source>
</evidence>
<sequence>MALIDKLRTAKREASPDEKPERVRTNIRNMFIVPEMIGGVIYTMARTIGSALDNIKQGSSVGNARMGLDWALNHVLLIPIHLLGQLVR</sequence>
<dbReference type="PANTHER" id="PTHR11880:SF2">
    <property type="entry name" value="SMALL RIBOSOMAL SUBUNIT PROTEIN US19"/>
    <property type="match status" value="1"/>
</dbReference>
<evidence type="ECO:0000313" key="5">
    <source>
        <dbReference type="EMBL" id="KAB2636784.1"/>
    </source>
</evidence>
<comment type="similarity">
    <text evidence="1">Belongs to the universal ribosomal protein uS19 family.</text>
</comment>
<proteinExistence type="inferred from homology"/>
<gene>
    <name evidence="5" type="ORF">D8674_027318</name>
</gene>
<dbReference type="SUPFAM" id="SSF54570">
    <property type="entry name" value="Ribosomal protein S19"/>
    <property type="match status" value="1"/>
</dbReference>
<dbReference type="InterPro" id="IPR023575">
    <property type="entry name" value="Ribosomal_uS19_SF"/>
</dbReference>
<dbReference type="GO" id="GO:0006412">
    <property type="term" value="P:translation"/>
    <property type="evidence" value="ECO:0007669"/>
    <property type="project" value="InterPro"/>
</dbReference>
<evidence type="ECO:0000313" key="6">
    <source>
        <dbReference type="Proteomes" id="UP000327157"/>
    </source>
</evidence>
<keyword evidence="3" id="KW-0687">Ribonucleoprotein</keyword>
<name>A0A5N5IPB3_9ROSA</name>
<reference evidence="5 6" key="3">
    <citation type="submission" date="2019-11" db="EMBL/GenBank/DDBJ databases">
        <title>A de novo genome assembly of a pear dwarfing rootstock.</title>
        <authorList>
            <person name="Wang F."/>
            <person name="Wang J."/>
            <person name="Li S."/>
            <person name="Zhang Y."/>
            <person name="Fang M."/>
            <person name="Ma L."/>
            <person name="Zhao Y."/>
            <person name="Jiang S."/>
        </authorList>
    </citation>
    <scope>NUCLEOTIDE SEQUENCE [LARGE SCALE GENOMIC DNA]</scope>
    <source>
        <strain evidence="5">S2</strain>
        <tissue evidence="5">Leaf</tissue>
    </source>
</reference>
<dbReference type="GO" id="GO:0003735">
    <property type="term" value="F:structural constituent of ribosome"/>
    <property type="evidence" value="ECO:0007669"/>
    <property type="project" value="InterPro"/>
</dbReference>
<reference evidence="5 6" key="1">
    <citation type="submission" date="2019-09" db="EMBL/GenBank/DDBJ databases">
        <authorList>
            <person name="Ou C."/>
        </authorList>
    </citation>
    <scope>NUCLEOTIDE SEQUENCE [LARGE SCALE GENOMIC DNA]</scope>
    <source>
        <strain evidence="5">S2</strain>
        <tissue evidence="5">Leaf</tissue>
    </source>
</reference>
<dbReference type="Proteomes" id="UP000327157">
    <property type="component" value="Chromosome 5"/>
</dbReference>
<organism evidence="5 6">
    <name type="scientific">Pyrus ussuriensis x Pyrus communis</name>
    <dbReference type="NCBI Taxonomy" id="2448454"/>
    <lineage>
        <taxon>Eukaryota</taxon>
        <taxon>Viridiplantae</taxon>
        <taxon>Streptophyta</taxon>
        <taxon>Embryophyta</taxon>
        <taxon>Tracheophyta</taxon>
        <taxon>Spermatophyta</taxon>
        <taxon>Magnoliopsida</taxon>
        <taxon>eudicotyledons</taxon>
        <taxon>Gunneridae</taxon>
        <taxon>Pentapetalae</taxon>
        <taxon>rosids</taxon>
        <taxon>fabids</taxon>
        <taxon>Rosales</taxon>
        <taxon>Rosaceae</taxon>
        <taxon>Amygdaloideae</taxon>
        <taxon>Maleae</taxon>
        <taxon>Pyrus</taxon>
    </lineage>
</organism>
<dbReference type="GO" id="GO:0000028">
    <property type="term" value="P:ribosomal small subunit assembly"/>
    <property type="evidence" value="ECO:0007669"/>
    <property type="project" value="TreeGrafter"/>
</dbReference>
<dbReference type="EMBL" id="SMOL01000004">
    <property type="protein sequence ID" value="KAB2636784.1"/>
    <property type="molecule type" value="Genomic_DNA"/>
</dbReference>
<evidence type="ECO:0000256" key="3">
    <source>
        <dbReference type="ARBA" id="ARBA00023274"/>
    </source>
</evidence>
<protein>
    <submittedName>
        <fullName evidence="5">Uncharacterized protein</fullName>
    </submittedName>
</protein>
<reference evidence="6" key="2">
    <citation type="submission" date="2019-10" db="EMBL/GenBank/DDBJ databases">
        <title>A de novo genome assembly of a pear dwarfing rootstock.</title>
        <authorList>
            <person name="Wang F."/>
            <person name="Wang J."/>
            <person name="Li S."/>
            <person name="Zhang Y."/>
            <person name="Fang M."/>
            <person name="Ma L."/>
            <person name="Zhao Y."/>
            <person name="Jiang S."/>
        </authorList>
    </citation>
    <scope>NUCLEOTIDE SEQUENCE [LARGE SCALE GENOMIC DNA]</scope>
</reference>
<dbReference type="PANTHER" id="PTHR11880">
    <property type="entry name" value="RIBOSOMAL PROTEIN S19P FAMILY MEMBER"/>
    <property type="match status" value="1"/>
</dbReference>
<feature type="region of interest" description="Disordered" evidence="4">
    <location>
        <begin position="1"/>
        <end position="21"/>
    </location>
</feature>
<dbReference type="AlphaFoldDB" id="A0A5N5IPB3"/>
<dbReference type="Gene3D" id="3.30.860.10">
    <property type="entry name" value="30s Ribosomal Protein S19, Chain A"/>
    <property type="match status" value="1"/>
</dbReference>
<keyword evidence="2" id="KW-0689">Ribosomal protein</keyword>
<evidence type="ECO:0000256" key="1">
    <source>
        <dbReference type="ARBA" id="ARBA00007345"/>
    </source>
</evidence>
<evidence type="ECO:0000256" key="2">
    <source>
        <dbReference type="ARBA" id="ARBA00022980"/>
    </source>
</evidence>
<dbReference type="InterPro" id="IPR002222">
    <property type="entry name" value="Ribosomal_uS19"/>
</dbReference>
<comment type="caution">
    <text evidence="5">The sequence shown here is derived from an EMBL/GenBank/DDBJ whole genome shotgun (WGS) entry which is preliminary data.</text>
</comment>
<keyword evidence="6" id="KW-1185">Reference proteome</keyword>
<dbReference type="GO" id="GO:0022627">
    <property type="term" value="C:cytosolic small ribosomal subunit"/>
    <property type="evidence" value="ECO:0007669"/>
    <property type="project" value="TreeGrafter"/>
</dbReference>